<accession>A0A915IWX9</accession>
<evidence type="ECO:0000313" key="1">
    <source>
        <dbReference type="Proteomes" id="UP000887565"/>
    </source>
</evidence>
<dbReference type="Proteomes" id="UP000887565">
    <property type="component" value="Unplaced"/>
</dbReference>
<reference evidence="2" key="1">
    <citation type="submission" date="2022-11" db="UniProtKB">
        <authorList>
            <consortium name="WormBaseParasite"/>
        </authorList>
    </citation>
    <scope>IDENTIFICATION</scope>
</reference>
<dbReference type="AlphaFoldDB" id="A0A915IWX9"/>
<organism evidence="1 2">
    <name type="scientific">Romanomermis culicivorax</name>
    <name type="common">Nematode worm</name>
    <dbReference type="NCBI Taxonomy" id="13658"/>
    <lineage>
        <taxon>Eukaryota</taxon>
        <taxon>Metazoa</taxon>
        <taxon>Ecdysozoa</taxon>
        <taxon>Nematoda</taxon>
        <taxon>Enoplea</taxon>
        <taxon>Dorylaimia</taxon>
        <taxon>Mermithida</taxon>
        <taxon>Mermithoidea</taxon>
        <taxon>Mermithidae</taxon>
        <taxon>Romanomermis</taxon>
    </lineage>
</organism>
<name>A0A915IWX9_ROMCU</name>
<evidence type="ECO:0000313" key="2">
    <source>
        <dbReference type="WBParaSite" id="nRc.2.0.1.t18594-RA"/>
    </source>
</evidence>
<proteinExistence type="predicted"/>
<keyword evidence="1" id="KW-1185">Reference proteome</keyword>
<protein>
    <submittedName>
        <fullName evidence="2">Uncharacterized protein</fullName>
    </submittedName>
</protein>
<dbReference type="WBParaSite" id="nRc.2.0.1.t18594-RA">
    <property type="protein sequence ID" value="nRc.2.0.1.t18594-RA"/>
    <property type="gene ID" value="nRc.2.0.1.g18594"/>
</dbReference>
<sequence>MENLPMTQRRFSPMHNAILPQCQIAFGQTFGHQIQIFVGQMTNDVGHVAVLVGDDVQTIDDWSCEPSDTSGLKTILALGGLKNGRRAILRPKSENSAGAPVPDNEKRSEFSSVGCILVHATNKKSVLVVQQFISNHLAFK</sequence>